<dbReference type="PANTHER" id="PTHR40112:SF1">
    <property type="entry name" value="H2HPP ISOMERASE"/>
    <property type="match status" value="1"/>
</dbReference>
<keyword evidence="3" id="KW-1185">Reference proteome</keyword>
<dbReference type="Proteomes" id="UP000190897">
    <property type="component" value="Unassembled WGS sequence"/>
</dbReference>
<feature type="domain" description="Cupin type-2" evidence="1">
    <location>
        <begin position="40"/>
        <end position="95"/>
    </location>
</feature>
<dbReference type="InterPro" id="IPR011051">
    <property type="entry name" value="RmlC_Cupin_sf"/>
</dbReference>
<accession>A0A1T5FHP7</accession>
<proteinExistence type="predicted"/>
<name>A0A1T5FHP7_9BACT</name>
<dbReference type="InterPro" id="IPR052535">
    <property type="entry name" value="Bacilysin_H2HPP_isomerase"/>
</dbReference>
<dbReference type="AlphaFoldDB" id="A0A1T5FHP7"/>
<dbReference type="STRING" id="651661.SAMN05660293_03226"/>
<dbReference type="Gene3D" id="2.60.120.10">
    <property type="entry name" value="Jelly Rolls"/>
    <property type="match status" value="1"/>
</dbReference>
<reference evidence="3" key="1">
    <citation type="submission" date="2017-02" db="EMBL/GenBank/DDBJ databases">
        <authorList>
            <person name="Varghese N."/>
            <person name="Submissions S."/>
        </authorList>
    </citation>
    <scope>NUCLEOTIDE SEQUENCE [LARGE SCALE GENOMIC DNA]</scope>
    <source>
        <strain evidence="3">DSM 22270</strain>
    </source>
</reference>
<dbReference type="Pfam" id="PF07883">
    <property type="entry name" value="Cupin_2"/>
    <property type="match status" value="1"/>
</dbReference>
<evidence type="ECO:0000313" key="3">
    <source>
        <dbReference type="Proteomes" id="UP000190897"/>
    </source>
</evidence>
<organism evidence="2 3">
    <name type="scientific">Dyadobacter psychrophilus</name>
    <dbReference type="NCBI Taxonomy" id="651661"/>
    <lineage>
        <taxon>Bacteria</taxon>
        <taxon>Pseudomonadati</taxon>
        <taxon>Bacteroidota</taxon>
        <taxon>Cytophagia</taxon>
        <taxon>Cytophagales</taxon>
        <taxon>Spirosomataceae</taxon>
        <taxon>Dyadobacter</taxon>
    </lineage>
</organism>
<dbReference type="PANTHER" id="PTHR40112">
    <property type="entry name" value="H2HPP ISOMERASE"/>
    <property type="match status" value="1"/>
</dbReference>
<gene>
    <name evidence="2" type="ORF">SAMN05660293_03226</name>
</gene>
<dbReference type="SUPFAM" id="SSF51182">
    <property type="entry name" value="RmlC-like cupins"/>
    <property type="match status" value="1"/>
</dbReference>
<dbReference type="InterPro" id="IPR014710">
    <property type="entry name" value="RmlC-like_jellyroll"/>
</dbReference>
<dbReference type="RefSeq" id="WP_082215728.1">
    <property type="nucleotide sequence ID" value="NZ_FUZA01000003.1"/>
</dbReference>
<dbReference type="InterPro" id="IPR013096">
    <property type="entry name" value="Cupin_2"/>
</dbReference>
<sequence>MSDIKGREFIDDADIPWEELGGGLKRKIMAYDDNLMMVKVAFEKGGVGALHSHFHTQMSYVESGKFEITIGPKTGILRGGDAYYIPPDVIHGALCLETGMLVDIFNPMRADFIKT</sequence>
<dbReference type="InterPro" id="IPR025499">
    <property type="entry name" value="KdgF"/>
</dbReference>
<dbReference type="EMBL" id="FUZA01000003">
    <property type="protein sequence ID" value="SKB95703.1"/>
    <property type="molecule type" value="Genomic_DNA"/>
</dbReference>
<evidence type="ECO:0000259" key="1">
    <source>
        <dbReference type="Pfam" id="PF07883"/>
    </source>
</evidence>
<evidence type="ECO:0000313" key="2">
    <source>
        <dbReference type="EMBL" id="SKB95703.1"/>
    </source>
</evidence>
<dbReference type="OrthoDB" id="9811153at2"/>
<dbReference type="CDD" id="cd02238">
    <property type="entry name" value="cupin_KdgF"/>
    <property type="match status" value="1"/>
</dbReference>
<dbReference type="PIRSF" id="PIRSF029883">
    <property type="entry name" value="KdgF"/>
    <property type="match status" value="1"/>
</dbReference>
<protein>
    <submittedName>
        <fullName evidence="2">Cupin domain-containing protein</fullName>
    </submittedName>
</protein>